<name>A0ABS2L620_9MICO</name>
<dbReference type="InterPro" id="IPR006015">
    <property type="entry name" value="Universal_stress_UspA"/>
</dbReference>
<evidence type="ECO:0000256" key="1">
    <source>
        <dbReference type="ARBA" id="ARBA00008791"/>
    </source>
</evidence>
<proteinExistence type="inferred from homology"/>
<dbReference type="InterPro" id="IPR014729">
    <property type="entry name" value="Rossmann-like_a/b/a_fold"/>
</dbReference>
<dbReference type="Proteomes" id="UP000776164">
    <property type="component" value="Unassembled WGS sequence"/>
</dbReference>
<dbReference type="EMBL" id="JAFBBU010000001">
    <property type="protein sequence ID" value="MBM7472341.1"/>
    <property type="molecule type" value="Genomic_DNA"/>
</dbReference>
<evidence type="ECO:0000313" key="4">
    <source>
        <dbReference type="Proteomes" id="UP000776164"/>
    </source>
</evidence>
<gene>
    <name evidence="3" type="ORF">JOE66_001975</name>
</gene>
<dbReference type="PRINTS" id="PR01438">
    <property type="entry name" value="UNVRSLSTRESS"/>
</dbReference>
<feature type="domain" description="UspA" evidence="2">
    <location>
        <begin position="145"/>
        <end position="278"/>
    </location>
</feature>
<dbReference type="PANTHER" id="PTHR46268:SF6">
    <property type="entry name" value="UNIVERSAL STRESS PROTEIN UP12"/>
    <property type="match status" value="1"/>
</dbReference>
<dbReference type="InterPro" id="IPR006016">
    <property type="entry name" value="UspA"/>
</dbReference>
<organism evidence="3 4">
    <name type="scientific">Subtercola frigoramans</name>
    <dbReference type="NCBI Taxonomy" id="120298"/>
    <lineage>
        <taxon>Bacteria</taxon>
        <taxon>Bacillati</taxon>
        <taxon>Actinomycetota</taxon>
        <taxon>Actinomycetes</taxon>
        <taxon>Micrococcales</taxon>
        <taxon>Microbacteriaceae</taxon>
        <taxon>Subtercola</taxon>
    </lineage>
</organism>
<keyword evidence="4" id="KW-1185">Reference proteome</keyword>
<accession>A0ABS2L620</accession>
<evidence type="ECO:0000259" key="2">
    <source>
        <dbReference type="Pfam" id="PF00582"/>
    </source>
</evidence>
<dbReference type="Gene3D" id="3.40.50.620">
    <property type="entry name" value="HUPs"/>
    <property type="match status" value="2"/>
</dbReference>
<dbReference type="CDD" id="cd00293">
    <property type="entry name" value="USP-like"/>
    <property type="match status" value="1"/>
</dbReference>
<feature type="domain" description="UspA" evidence="2">
    <location>
        <begin position="5"/>
        <end position="135"/>
    </location>
</feature>
<protein>
    <submittedName>
        <fullName evidence="3">Nucleotide-binding universal stress UspA family protein</fullName>
    </submittedName>
</protein>
<dbReference type="RefSeq" id="WP_205109004.1">
    <property type="nucleotide sequence ID" value="NZ_BAAAHT010000013.1"/>
</dbReference>
<evidence type="ECO:0000313" key="3">
    <source>
        <dbReference type="EMBL" id="MBM7472341.1"/>
    </source>
</evidence>
<reference evidence="3 4" key="1">
    <citation type="submission" date="2021-01" db="EMBL/GenBank/DDBJ databases">
        <title>Sequencing the genomes of 1000 actinobacteria strains.</title>
        <authorList>
            <person name="Klenk H.-P."/>
        </authorList>
    </citation>
    <scope>NUCLEOTIDE SEQUENCE [LARGE SCALE GENOMIC DNA]</scope>
    <source>
        <strain evidence="3 4">DSM 13057</strain>
    </source>
</reference>
<comment type="similarity">
    <text evidence="1">Belongs to the universal stress protein A family.</text>
</comment>
<dbReference type="Pfam" id="PF00582">
    <property type="entry name" value="Usp"/>
    <property type="match status" value="2"/>
</dbReference>
<comment type="caution">
    <text evidence="3">The sequence shown here is derived from an EMBL/GenBank/DDBJ whole genome shotgun (WGS) entry which is preliminary data.</text>
</comment>
<dbReference type="SUPFAM" id="SSF52402">
    <property type="entry name" value="Adenine nucleotide alpha hydrolases-like"/>
    <property type="match status" value="2"/>
</dbReference>
<sequence>MPEQTVVGWDSSLPAGEAAEWALSRASGRGGELLLVRVIDDSTVTDDYFVSDQFIHQATIELEGEVLKLRAQNPGLSIDCRVVRGDPVTELGRFSAPSTLVVVGTHQRTVNRFRYAWSLGARLAGSAEGPVAVIPSGATNESSGVVVGIDGNRAGDVAARFAAAEAETRGEVLHVVHAWSEPSLWNDSLAPTDEFLASLSAEHQSILDQAVAQVARDHPRLAVRAHLVHEPAQWALASLSRSASLLVVGHVRRRGWSAILLGSVSHALILNIQTPTVVLVSELAG</sequence>
<dbReference type="PANTHER" id="PTHR46268">
    <property type="entry name" value="STRESS RESPONSE PROTEIN NHAX"/>
    <property type="match status" value="1"/>
</dbReference>